<name>A0A2M7U5C3_9BACT</name>
<dbReference type="PANTHER" id="PTHR11476:SF7">
    <property type="entry name" value="HISTIDINE--TRNA LIGASE"/>
    <property type="match status" value="1"/>
</dbReference>
<proteinExistence type="inferred from homology"/>
<feature type="binding site" evidence="8">
    <location>
        <position position="115"/>
    </location>
    <ligand>
        <name>L-histidine</name>
        <dbReference type="ChEBI" id="CHEBI:57595"/>
    </ligand>
</feature>
<dbReference type="GO" id="GO:0006427">
    <property type="term" value="P:histidyl-tRNA aminoacylation"/>
    <property type="evidence" value="ECO:0007669"/>
    <property type="project" value="UniProtKB-UniRule"/>
</dbReference>
<feature type="binding site" evidence="8">
    <location>
        <position position="259"/>
    </location>
    <ligand>
        <name>L-histidine</name>
        <dbReference type="ChEBI" id="CHEBI:57595"/>
    </ligand>
</feature>
<accession>A0A2M7U5C3</accession>
<keyword evidence="4 7" id="KW-0648">Protein biosynthesis</keyword>
<sequence>MCVMANKTTLKTLKGFRDFLPTQSKNREYVITKIRNVFERFGFEPIETPTLEYAEILTGKYGKDADELMYTFIDRGDRQVGLRYDQTVPTARFLSQHQNLLPKFFRRYQIQNVFRAENTQKGRYREFLQCDCDIFGANSALADAEILAVFYAVYFELGLGSVRLLINDRDILFRTLDKYSTGEVSVLSIIQTIDKIDKIMIDGVVAELIKKGVHQNLAKEIVKAIQASSINTRLEEIMMYAQKLGVPEKSMQFSPTLARGLDYYTGLIFEGVIPGNESSSIGGGGRYDNLIEQLGGPDIPSVGFAIGFDRTIEVLEEIGKLPKFGSISQVLVTVFDQSTAKKSAIVATTLRNAGISTELYPNVDDKLSKQLKYINDQKIRYAIIIGPDEIKNEIVTLKNMETGEEIEDKIEIIIGLISN</sequence>
<evidence type="ECO:0000256" key="8">
    <source>
        <dbReference type="PIRSR" id="PIRSR001549-1"/>
    </source>
</evidence>
<dbReference type="Gene3D" id="3.40.50.800">
    <property type="entry name" value="Anticodon-binding domain"/>
    <property type="match status" value="1"/>
</dbReference>
<dbReference type="AlphaFoldDB" id="A0A2M7U5C3"/>
<dbReference type="Proteomes" id="UP000230027">
    <property type="component" value="Unassembled WGS sequence"/>
</dbReference>
<evidence type="ECO:0000256" key="1">
    <source>
        <dbReference type="ARBA" id="ARBA00008226"/>
    </source>
</evidence>
<comment type="catalytic activity">
    <reaction evidence="6 7">
        <text>tRNA(His) + L-histidine + ATP = L-histidyl-tRNA(His) + AMP + diphosphate + H(+)</text>
        <dbReference type="Rhea" id="RHEA:17313"/>
        <dbReference type="Rhea" id="RHEA-COMP:9665"/>
        <dbReference type="Rhea" id="RHEA-COMP:9689"/>
        <dbReference type="ChEBI" id="CHEBI:15378"/>
        <dbReference type="ChEBI" id="CHEBI:30616"/>
        <dbReference type="ChEBI" id="CHEBI:33019"/>
        <dbReference type="ChEBI" id="CHEBI:57595"/>
        <dbReference type="ChEBI" id="CHEBI:78442"/>
        <dbReference type="ChEBI" id="CHEBI:78527"/>
        <dbReference type="ChEBI" id="CHEBI:456215"/>
        <dbReference type="EC" id="6.1.1.21"/>
    </reaction>
</comment>
<feature type="binding site" evidence="8">
    <location>
        <begin position="263"/>
        <end position="264"/>
    </location>
    <ligand>
        <name>L-histidine</name>
        <dbReference type="ChEBI" id="CHEBI:57595"/>
    </ligand>
</feature>
<dbReference type="SUPFAM" id="SSF52954">
    <property type="entry name" value="Class II aaRS ABD-related"/>
    <property type="match status" value="1"/>
</dbReference>
<dbReference type="NCBIfam" id="TIGR00442">
    <property type="entry name" value="hisS"/>
    <property type="match status" value="1"/>
</dbReference>
<dbReference type="SUPFAM" id="SSF55681">
    <property type="entry name" value="Class II aaRS and biotin synthetases"/>
    <property type="match status" value="1"/>
</dbReference>
<evidence type="ECO:0000313" key="10">
    <source>
        <dbReference type="EMBL" id="PIZ65903.1"/>
    </source>
</evidence>
<dbReference type="InterPro" id="IPR045864">
    <property type="entry name" value="aa-tRNA-synth_II/BPL/LPL"/>
</dbReference>
<dbReference type="EMBL" id="PFOD01000031">
    <property type="protein sequence ID" value="PIZ65903.1"/>
    <property type="molecule type" value="Genomic_DNA"/>
</dbReference>
<keyword evidence="7" id="KW-0963">Cytoplasm</keyword>
<dbReference type="PANTHER" id="PTHR11476">
    <property type="entry name" value="HISTIDYL-TRNA SYNTHETASE"/>
    <property type="match status" value="1"/>
</dbReference>
<evidence type="ECO:0000313" key="11">
    <source>
        <dbReference type="Proteomes" id="UP000230027"/>
    </source>
</evidence>
<dbReference type="HAMAP" id="MF_00127">
    <property type="entry name" value="His_tRNA_synth"/>
    <property type="match status" value="1"/>
</dbReference>
<feature type="binding site" evidence="8">
    <location>
        <begin position="85"/>
        <end position="87"/>
    </location>
    <ligand>
        <name>L-histidine</name>
        <dbReference type="ChEBI" id="CHEBI:57595"/>
    </ligand>
</feature>
<evidence type="ECO:0000259" key="9">
    <source>
        <dbReference type="PROSITE" id="PS50862"/>
    </source>
</evidence>
<comment type="subcellular location">
    <subcellularLocation>
        <location evidence="7">Cytoplasm</location>
    </subcellularLocation>
</comment>
<dbReference type="PIRSF" id="PIRSF001549">
    <property type="entry name" value="His-tRNA_synth"/>
    <property type="match status" value="1"/>
</dbReference>
<dbReference type="InterPro" id="IPR004516">
    <property type="entry name" value="HisRS/HisZ"/>
</dbReference>
<keyword evidence="5 7" id="KW-0030">Aminoacyl-tRNA synthetase</keyword>
<keyword evidence="7 10" id="KW-0436">Ligase</keyword>
<organism evidence="10 11">
    <name type="scientific">Candidatus Roizmanbacteria bacterium CG_4_10_14_0_2_um_filter_36_9</name>
    <dbReference type="NCBI Taxonomy" id="1974823"/>
    <lineage>
        <taxon>Bacteria</taxon>
        <taxon>Candidatus Roizmaniibacteriota</taxon>
    </lineage>
</organism>
<reference evidence="11" key="1">
    <citation type="submission" date="2017-09" db="EMBL/GenBank/DDBJ databases">
        <title>Depth-based differentiation of microbial function through sediment-hosted aquifers and enrichment of novel symbionts in the deep terrestrial subsurface.</title>
        <authorList>
            <person name="Probst A.J."/>
            <person name="Ladd B."/>
            <person name="Jarett J.K."/>
            <person name="Geller-Mcgrath D.E."/>
            <person name="Sieber C.M.K."/>
            <person name="Emerson J.B."/>
            <person name="Anantharaman K."/>
            <person name="Thomas B.C."/>
            <person name="Malmstrom R."/>
            <person name="Stieglmeier M."/>
            <person name="Klingl A."/>
            <person name="Woyke T."/>
            <person name="Ryan C.M."/>
            <person name="Banfield J.F."/>
        </authorList>
    </citation>
    <scope>NUCLEOTIDE SEQUENCE [LARGE SCALE GENOMIC DNA]</scope>
</reference>
<dbReference type="InterPro" id="IPR004154">
    <property type="entry name" value="Anticodon-bd"/>
</dbReference>
<feature type="domain" description="Aminoacyl-transfer RNA synthetases class-II family profile" evidence="9">
    <location>
        <begin position="27"/>
        <end position="361"/>
    </location>
</feature>
<keyword evidence="2 7" id="KW-0547">Nucleotide-binding</keyword>
<comment type="subunit">
    <text evidence="7">Homodimer.</text>
</comment>
<evidence type="ECO:0000256" key="3">
    <source>
        <dbReference type="ARBA" id="ARBA00022840"/>
    </source>
</evidence>
<comment type="similarity">
    <text evidence="1 7">Belongs to the class-II aminoacyl-tRNA synthetase family.</text>
</comment>
<gene>
    <name evidence="7 10" type="primary">hisS</name>
    <name evidence="10" type="ORF">COY14_01380</name>
</gene>
<dbReference type="InterPro" id="IPR036621">
    <property type="entry name" value="Anticodon-bd_dom_sf"/>
</dbReference>
<comment type="caution">
    <text evidence="10">The sequence shown here is derived from an EMBL/GenBank/DDBJ whole genome shotgun (WGS) entry which is preliminary data.</text>
</comment>
<feature type="binding site" evidence="8">
    <location>
        <position position="133"/>
    </location>
    <ligand>
        <name>L-histidine</name>
        <dbReference type="ChEBI" id="CHEBI:57595"/>
    </ligand>
</feature>
<evidence type="ECO:0000256" key="4">
    <source>
        <dbReference type="ARBA" id="ARBA00022917"/>
    </source>
</evidence>
<evidence type="ECO:0000256" key="2">
    <source>
        <dbReference type="ARBA" id="ARBA00022741"/>
    </source>
</evidence>
<evidence type="ECO:0000256" key="5">
    <source>
        <dbReference type="ARBA" id="ARBA00023146"/>
    </source>
</evidence>
<dbReference type="InterPro" id="IPR041715">
    <property type="entry name" value="HisRS-like_core"/>
</dbReference>
<dbReference type="InterPro" id="IPR006195">
    <property type="entry name" value="aa-tRNA-synth_II"/>
</dbReference>
<dbReference type="PROSITE" id="PS50862">
    <property type="entry name" value="AA_TRNA_LIGASE_II"/>
    <property type="match status" value="1"/>
</dbReference>
<dbReference type="GO" id="GO:0005737">
    <property type="term" value="C:cytoplasm"/>
    <property type="evidence" value="ECO:0007669"/>
    <property type="project" value="UniProtKB-SubCell"/>
</dbReference>
<dbReference type="CDD" id="cd00773">
    <property type="entry name" value="HisRS-like_core"/>
    <property type="match status" value="1"/>
</dbReference>
<keyword evidence="3 7" id="KW-0067">ATP-binding</keyword>
<protein>
    <recommendedName>
        <fullName evidence="7">Histidine--tRNA ligase</fullName>
        <ecNumber evidence="7">6.1.1.21</ecNumber>
    </recommendedName>
    <alternativeName>
        <fullName evidence="7">Histidyl-tRNA synthetase</fullName>
        <shortName evidence="7">HisRS</shortName>
    </alternativeName>
</protein>
<dbReference type="Gene3D" id="3.30.930.10">
    <property type="entry name" value="Bira Bifunctional Protein, Domain 2"/>
    <property type="match status" value="1"/>
</dbReference>
<dbReference type="Pfam" id="PF13393">
    <property type="entry name" value="tRNA-synt_His"/>
    <property type="match status" value="1"/>
</dbReference>
<feature type="binding site" evidence="8">
    <location>
        <position position="129"/>
    </location>
    <ligand>
        <name>L-histidine</name>
        <dbReference type="ChEBI" id="CHEBI:57595"/>
    </ligand>
</feature>
<dbReference type="GO" id="GO:0005524">
    <property type="term" value="F:ATP binding"/>
    <property type="evidence" value="ECO:0007669"/>
    <property type="project" value="UniProtKB-UniRule"/>
</dbReference>
<evidence type="ECO:0000256" key="6">
    <source>
        <dbReference type="ARBA" id="ARBA00047639"/>
    </source>
</evidence>
<dbReference type="EC" id="6.1.1.21" evidence="7"/>
<dbReference type="Pfam" id="PF03129">
    <property type="entry name" value="HGTP_anticodon"/>
    <property type="match status" value="1"/>
</dbReference>
<dbReference type="InterPro" id="IPR015807">
    <property type="entry name" value="His-tRNA-ligase"/>
</dbReference>
<evidence type="ECO:0000256" key="7">
    <source>
        <dbReference type="HAMAP-Rule" id="MF_00127"/>
    </source>
</evidence>
<dbReference type="GO" id="GO:0004821">
    <property type="term" value="F:histidine-tRNA ligase activity"/>
    <property type="evidence" value="ECO:0007669"/>
    <property type="project" value="UniProtKB-UniRule"/>
</dbReference>